<dbReference type="GO" id="GO:0007095">
    <property type="term" value="P:mitotic G2 DNA damage checkpoint signaling"/>
    <property type="evidence" value="ECO:0007669"/>
    <property type="project" value="TreeGrafter"/>
</dbReference>
<dbReference type="GO" id="GO:0097552">
    <property type="term" value="P:mitochondrial double-strand break repair via homologous recombination"/>
    <property type="evidence" value="ECO:0007669"/>
    <property type="project" value="TreeGrafter"/>
</dbReference>
<sequence>MARCNTPRCLLTGEPLFYVFESLLHQNRADRGPEKSLTECLDLVIWSKEHGREPGVSQPGSTVATSLAEGESFDKRCGILSIHKNLFRMNPIKPQTTVVYVADELQLDEGDVQQKVQNFAAEKLTGNQKQPKFPLIRPRIECLFREWPLLQAAPFPGADTPDTGTNELVPTADFSPPPNALRHFIAASRITSELIRTV</sequence>
<organism>
    <name type="scientific">Culex quinquefasciatus</name>
    <name type="common">Southern house mosquito</name>
    <name type="synonym">Culex pungens</name>
    <dbReference type="NCBI Taxonomy" id="7176"/>
    <lineage>
        <taxon>Eukaryota</taxon>
        <taxon>Metazoa</taxon>
        <taxon>Ecdysozoa</taxon>
        <taxon>Arthropoda</taxon>
        <taxon>Hexapoda</taxon>
        <taxon>Insecta</taxon>
        <taxon>Pterygota</taxon>
        <taxon>Neoptera</taxon>
        <taxon>Endopterygota</taxon>
        <taxon>Diptera</taxon>
        <taxon>Nematocera</taxon>
        <taxon>Culicoidea</taxon>
        <taxon>Culicidae</taxon>
        <taxon>Culicinae</taxon>
        <taxon>Culicini</taxon>
        <taxon>Culex</taxon>
        <taxon>Culex</taxon>
    </lineage>
</organism>
<dbReference type="GO" id="GO:0000724">
    <property type="term" value="P:double-strand break repair via homologous recombination"/>
    <property type="evidence" value="ECO:0007669"/>
    <property type="project" value="TreeGrafter"/>
</dbReference>
<keyword evidence="3" id="KW-1185">Reference proteome</keyword>
<dbReference type="EnsemblMetazoa" id="CPIJ008028-RA">
    <property type="protein sequence ID" value="CPIJ008028-PA"/>
    <property type="gene ID" value="CPIJ008028"/>
</dbReference>
<evidence type="ECO:0000313" key="3">
    <source>
        <dbReference type="Proteomes" id="UP000002320"/>
    </source>
</evidence>
<proteinExistence type="predicted"/>
<dbReference type="GO" id="GO:0035861">
    <property type="term" value="C:site of double-strand break"/>
    <property type="evidence" value="ECO:0007669"/>
    <property type="project" value="TreeGrafter"/>
</dbReference>
<accession>B0WMX3</accession>
<dbReference type="EMBL" id="DS232003">
    <property type="protein sequence ID" value="EDS31365.1"/>
    <property type="molecule type" value="Genomic_DNA"/>
</dbReference>
<dbReference type="PANTHER" id="PTHR10139">
    <property type="entry name" value="DOUBLE-STRAND BREAK REPAIR PROTEIN MRE11"/>
    <property type="match status" value="1"/>
</dbReference>
<dbReference type="HOGENOM" id="CLU_1379347_0_0_1"/>
<dbReference type="InterPro" id="IPR029052">
    <property type="entry name" value="Metallo-depent_PP-like"/>
</dbReference>
<dbReference type="GO" id="GO:0030870">
    <property type="term" value="C:Mre11 complex"/>
    <property type="evidence" value="ECO:0007669"/>
    <property type="project" value="TreeGrafter"/>
</dbReference>
<dbReference type="AlphaFoldDB" id="B0WMX3"/>
<evidence type="ECO:0000313" key="1">
    <source>
        <dbReference type="EMBL" id="EDS31365.1"/>
    </source>
</evidence>
<dbReference type="OrthoDB" id="30417at2759"/>
<dbReference type="VEuPathDB" id="VectorBase:CQUJHB003981"/>
<evidence type="ECO:0000313" key="2">
    <source>
        <dbReference type="EnsemblMetazoa" id="CPIJ008028-PA"/>
    </source>
</evidence>
<dbReference type="GO" id="GO:0000014">
    <property type="term" value="F:single-stranded DNA endodeoxyribonuclease activity"/>
    <property type="evidence" value="ECO:0007669"/>
    <property type="project" value="TreeGrafter"/>
</dbReference>
<dbReference type="GO" id="GO:0031573">
    <property type="term" value="P:mitotic intra-S DNA damage checkpoint signaling"/>
    <property type="evidence" value="ECO:0007669"/>
    <property type="project" value="TreeGrafter"/>
</dbReference>
<dbReference type="eggNOG" id="KOG2310">
    <property type="taxonomic scope" value="Eukaryota"/>
</dbReference>
<dbReference type="GO" id="GO:0000723">
    <property type="term" value="P:telomere maintenance"/>
    <property type="evidence" value="ECO:0007669"/>
    <property type="project" value="TreeGrafter"/>
</dbReference>
<name>B0WMX3_CULQU</name>
<dbReference type="Proteomes" id="UP000002320">
    <property type="component" value="Unassembled WGS sequence"/>
</dbReference>
<dbReference type="STRING" id="7176.B0WMX3"/>
<protein>
    <submittedName>
        <fullName evidence="1 2">Uncharacterized protein</fullName>
    </submittedName>
</protein>
<dbReference type="GO" id="GO:0042138">
    <property type="term" value="P:meiotic DNA double-strand break formation"/>
    <property type="evidence" value="ECO:0007669"/>
    <property type="project" value="TreeGrafter"/>
</dbReference>
<dbReference type="PANTHER" id="PTHR10139:SF1">
    <property type="entry name" value="DOUBLE-STRAND BREAK REPAIR PROTEIN MRE11"/>
    <property type="match status" value="1"/>
</dbReference>
<dbReference type="KEGG" id="cqu:CpipJ_CPIJ008028"/>
<dbReference type="GO" id="GO:0006303">
    <property type="term" value="P:double-strand break repair via nonhomologous end joining"/>
    <property type="evidence" value="ECO:0007669"/>
    <property type="project" value="TreeGrafter"/>
</dbReference>
<reference evidence="1" key="1">
    <citation type="submission" date="2007-03" db="EMBL/GenBank/DDBJ databases">
        <title>Annotation of Culex pipiens quinquefasciatus.</title>
        <authorList>
            <consortium name="The Broad Institute Genome Sequencing Platform"/>
            <person name="Atkinson P.W."/>
            <person name="Hemingway J."/>
            <person name="Christensen B.M."/>
            <person name="Higgs S."/>
            <person name="Kodira C."/>
            <person name="Hannick L."/>
            <person name="Megy K."/>
            <person name="O'Leary S."/>
            <person name="Pearson M."/>
            <person name="Haas B.J."/>
            <person name="Mauceli E."/>
            <person name="Wortman J.R."/>
            <person name="Lee N.H."/>
            <person name="Guigo R."/>
            <person name="Stanke M."/>
            <person name="Alvarado L."/>
            <person name="Amedeo P."/>
            <person name="Antoine C.H."/>
            <person name="Arensburger P."/>
            <person name="Bidwell S.L."/>
            <person name="Crawford M."/>
            <person name="Camaro F."/>
            <person name="Devon K."/>
            <person name="Engels R."/>
            <person name="Hammond M."/>
            <person name="Howarth C."/>
            <person name="Koehrsen M."/>
            <person name="Lawson D."/>
            <person name="Montgomery P."/>
            <person name="Nene V."/>
            <person name="Nusbaum C."/>
            <person name="Puiu D."/>
            <person name="Romero-Severson J."/>
            <person name="Severson D.W."/>
            <person name="Shumway M."/>
            <person name="Sisk P."/>
            <person name="Stolte C."/>
            <person name="Zeng Q."/>
            <person name="Eisenstadt E."/>
            <person name="Fraser-Liggett C."/>
            <person name="Strausberg R."/>
            <person name="Galagan J."/>
            <person name="Birren B."/>
            <person name="Collins F.H."/>
        </authorList>
    </citation>
    <scope>NUCLEOTIDE SEQUENCE [LARGE SCALE GENOMIC DNA]</scope>
    <source>
        <strain evidence="1">JHB</strain>
    </source>
</reference>
<gene>
    <name evidence="2" type="primary">6040703</name>
    <name evidence="1" type="ORF">CpipJ_CPIJ008028</name>
</gene>
<dbReference type="VEuPathDB" id="VectorBase:CPIJ008028"/>
<dbReference type="InParanoid" id="B0WMX3"/>
<reference evidence="2" key="2">
    <citation type="submission" date="2020-05" db="UniProtKB">
        <authorList>
            <consortium name="EnsemblMetazoa"/>
        </authorList>
    </citation>
    <scope>IDENTIFICATION</scope>
    <source>
        <strain evidence="2">JHB</strain>
    </source>
</reference>
<dbReference type="Gene3D" id="3.60.21.10">
    <property type="match status" value="1"/>
</dbReference>